<name>A0A1V4KZL1_PATFA</name>
<gene>
    <name evidence="2" type="ORF">AV530_007146</name>
</gene>
<keyword evidence="1" id="KW-0472">Membrane</keyword>
<comment type="caution">
    <text evidence="2">The sequence shown here is derived from an EMBL/GenBank/DDBJ whole genome shotgun (WGS) entry which is preliminary data.</text>
</comment>
<dbReference type="Proteomes" id="UP000190648">
    <property type="component" value="Unassembled WGS sequence"/>
</dbReference>
<dbReference type="PANTHER" id="PTHR37999:SF2">
    <property type="entry name" value="MUCIN-17"/>
    <property type="match status" value="1"/>
</dbReference>
<proteinExistence type="predicted"/>
<keyword evidence="3" id="KW-1185">Reference proteome</keyword>
<evidence type="ECO:0000313" key="2">
    <source>
        <dbReference type="EMBL" id="OPJ90003.1"/>
    </source>
</evidence>
<accession>A0A1V4KZL1</accession>
<reference evidence="2 3" key="1">
    <citation type="submission" date="2016-02" db="EMBL/GenBank/DDBJ databases">
        <title>Band-tailed pigeon sequencing and assembly.</title>
        <authorList>
            <person name="Soares A.E."/>
            <person name="Novak B.J."/>
            <person name="Rice E.S."/>
            <person name="O'Connell B."/>
            <person name="Chang D."/>
            <person name="Weber S."/>
            <person name="Shapiro B."/>
        </authorList>
    </citation>
    <scope>NUCLEOTIDE SEQUENCE [LARGE SCALE GENOMIC DNA]</scope>
    <source>
        <strain evidence="2">BTP2013</strain>
        <tissue evidence="2">Blood</tissue>
    </source>
</reference>
<evidence type="ECO:0000313" key="3">
    <source>
        <dbReference type="Proteomes" id="UP000190648"/>
    </source>
</evidence>
<keyword evidence="1" id="KW-0812">Transmembrane</keyword>
<dbReference type="EMBL" id="LSYS01000654">
    <property type="protein sequence ID" value="OPJ90003.1"/>
    <property type="molecule type" value="Genomic_DNA"/>
</dbReference>
<dbReference type="OrthoDB" id="7493297at2759"/>
<dbReference type="STRING" id="372326.A0A1V4KZL1"/>
<sequence>MSHAPCPIPCPTSPSPCSQGSIVVNYTVILTVLATSTTTETVENISKDLVSAFENYTSCNMSCQGDNCSLCFNPTFTNVTSYEVSEVNTSVCTRYIPAAYQSFYFPVVTITGVICITNCDSRAADPYPCVHGTCSVSREGPQCQCEDKVVFWYQDKFCGSRISKMGVAIGVPVATLVAAVAVFAVFMVRARRQKDEYRQVYALRLGGPVWGGTRGWLSPSPSHRDKLTSRLDLYCNVDENWSDDQGFAINNQGASWEGKGVDWGALWHLGGPGVHGGSWGSTSPLCAPHSHRDPQDTH</sequence>
<dbReference type="AlphaFoldDB" id="A0A1V4KZL1"/>
<dbReference type="InterPro" id="IPR053311">
    <property type="entry name" value="Mucosal_Integrity_Assoc"/>
</dbReference>
<organism evidence="2 3">
    <name type="scientific">Patagioenas fasciata monilis</name>
    <dbReference type="NCBI Taxonomy" id="372326"/>
    <lineage>
        <taxon>Eukaryota</taxon>
        <taxon>Metazoa</taxon>
        <taxon>Chordata</taxon>
        <taxon>Craniata</taxon>
        <taxon>Vertebrata</taxon>
        <taxon>Euteleostomi</taxon>
        <taxon>Archelosauria</taxon>
        <taxon>Archosauria</taxon>
        <taxon>Dinosauria</taxon>
        <taxon>Saurischia</taxon>
        <taxon>Theropoda</taxon>
        <taxon>Coelurosauria</taxon>
        <taxon>Aves</taxon>
        <taxon>Neognathae</taxon>
        <taxon>Neoaves</taxon>
        <taxon>Columbimorphae</taxon>
        <taxon>Columbiformes</taxon>
        <taxon>Columbidae</taxon>
        <taxon>Patagioenas</taxon>
    </lineage>
</organism>
<feature type="transmembrane region" description="Helical" evidence="1">
    <location>
        <begin position="165"/>
        <end position="188"/>
    </location>
</feature>
<dbReference type="PANTHER" id="PTHR37999">
    <property type="entry name" value="MUCIN-17"/>
    <property type="match status" value="1"/>
</dbReference>
<keyword evidence="1" id="KW-1133">Transmembrane helix</keyword>
<evidence type="ECO:0000256" key="1">
    <source>
        <dbReference type="SAM" id="Phobius"/>
    </source>
</evidence>
<protein>
    <submittedName>
        <fullName evidence="2">Uncharacterized protein</fullName>
    </submittedName>
</protein>